<dbReference type="PROSITE" id="PS00041">
    <property type="entry name" value="HTH_ARAC_FAMILY_1"/>
    <property type="match status" value="1"/>
</dbReference>
<dbReference type="Pfam" id="PF12833">
    <property type="entry name" value="HTH_18"/>
    <property type="match status" value="1"/>
</dbReference>
<dbReference type="AlphaFoldDB" id="A0A9J6QWC1"/>
<dbReference type="PANTHER" id="PTHR43280:SF34">
    <property type="entry name" value="ARAC-FAMILY TRANSCRIPTIONAL REGULATOR"/>
    <property type="match status" value="1"/>
</dbReference>
<dbReference type="InterPro" id="IPR014710">
    <property type="entry name" value="RmlC-like_jellyroll"/>
</dbReference>
<dbReference type="CDD" id="cd02208">
    <property type="entry name" value="cupin_RmlC-like"/>
    <property type="match status" value="1"/>
</dbReference>
<evidence type="ECO:0000256" key="3">
    <source>
        <dbReference type="ARBA" id="ARBA00023163"/>
    </source>
</evidence>
<dbReference type="GO" id="GO:0043565">
    <property type="term" value="F:sequence-specific DNA binding"/>
    <property type="evidence" value="ECO:0007669"/>
    <property type="project" value="InterPro"/>
</dbReference>
<keyword evidence="3" id="KW-0804">Transcription</keyword>
<reference evidence="6" key="1">
    <citation type="submission" date="2022-09" db="EMBL/GenBank/DDBJ databases">
        <title>Culturomic study of gut microbiota in children with autism spectrum disorder.</title>
        <authorList>
            <person name="Efimov B.A."/>
            <person name="Chaplin A.V."/>
            <person name="Sokolova S.R."/>
            <person name="Pikina A.P."/>
            <person name="Korzhanova M."/>
            <person name="Belova V."/>
            <person name="Korostin D."/>
        </authorList>
    </citation>
    <scope>NUCLEOTIDE SEQUENCE</scope>
    <source>
        <strain evidence="6">ASD5510</strain>
    </source>
</reference>
<evidence type="ECO:0000256" key="2">
    <source>
        <dbReference type="ARBA" id="ARBA00023125"/>
    </source>
</evidence>
<dbReference type="EMBL" id="JAOSHN010000005">
    <property type="protein sequence ID" value="MCU7379374.1"/>
    <property type="molecule type" value="Genomic_DNA"/>
</dbReference>
<accession>A0A9J6QWC1</accession>
<dbReference type="RefSeq" id="WP_253020439.1">
    <property type="nucleotide sequence ID" value="NZ_JAOSHN010000001.1"/>
</dbReference>
<dbReference type="PANTHER" id="PTHR43280">
    <property type="entry name" value="ARAC-FAMILY TRANSCRIPTIONAL REGULATOR"/>
    <property type="match status" value="1"/>
</dbReference>
<dbReference type="InterPro" id="IPR018060">
    <property type="entry name" value="HTH_AraC"/>
</dbReference>
<comment type="caution">
    <text evidence="6">The sequence shown here is derived from an EMBL/GenBank/DDBJ whole genome shotgun (WGS) entry which is preliminary data.</text>
</comment>
<evidence type="ECO:0000313" key="6">
    <source>
        <dbReference type="EMBL" id="MCU7379374.1"/>
    </source>
</evidence>
<dbReference type="Gene3D" id="1.10.10.60">
    <property type="entry name" value="Homeodomain-like"/>
    <property type="match status" value="2"/>
</dbReference>
<dbReference type="Proteomes" id="UP001065549">
    <property type="component" value="Unassembled WGS sequence"/>
</dbReference>
<dbReference type="GO" id="GO:0003700">
    <property type="term" value="F:DNA-binding transcription factor activity"/>
    <property type="evidence" value="ECO:0007669"/>
    <property type="project" value="InterPro"/>
</dbReference>
<name>A0A9J6QWC1_9FIRM</name>
<dbReference type="Gene3D" id="2.60.40.1500">
    <property type="entry name" value="Glycosyl hydrolase domain, family 39"/>
    <property type="match status" value="1"/>
</dbReference>
<proteinExistence type="predicted"/>
<keyword evidence="7" id="KW-1185">Reference proteome</keyword>
<evidence type="ECO:0000313" key="5">
    <source>
        <dbReference type="EMBL" id="MCU7376825.1"/>
    </source>
</evidence>
<dbReference type="PROSITE" id="PS01124">
    <property type="entry name" value="HTH_ARAC_FAMILY_2"/>
    <property type="match status" value="1"/>
</dbReference>
<organism evidence="6 7">
    <name type="scientific">Hominibacterium faecale</name>
    <dbReference type="NCBI Taxonomy" id="2839743"/>
    <lineage>
        <taxon>Bacteria</taxon>
        <taxon>Bacillati</taxon>
        <taxon>Bacillota</taxon>
        <taxon>Clostridia</taxon>
        <taxon>Peptostreptococcales</taxon>
        <taxon>Anaerovoracaceae</taxon>
        <taxon>Hominibacterium</taxon>
    </lineage>
</organism>
<dbReference type="Pfam" id="PF07883">
    <property type="entry name" value="Cupin_2"/>
    <property type="match status" value="1"/>
</dbReference>
<dbReference type="SUPFAM" id="SSF51011">
    <property type="entry name" value="Glycosyl hydrolase domain"/>
    <property type="match status" value="1"/>
</dbReference>
<evidence type="ECO:0000259" key="4">
    <source>
        <dbReference type="PROSITE" id="PS01124"/>
    </source>
</evidence>
<evidence type="ECO:0000313" key="7">
    <source>
        <dbReference type="Proteomes" id="UP001065549"/>
    </source>
</evidence>
<dbReference type="InterPro" id="IPR009057">
    <property type="entry name" value="Homeodomain-like_sf"/>
</dbReference>
<dbReference type="SMART" id="SM00342">
    <property type="entry name" value="HTH_ARAC"/>
    <property type="match status" value="1"/>
</dbReference>
<dbReference type="InterPro" id="IPR018062">
    <property type="entry name" value="HTH_AraC-typ_CS"/>
</dbReference>
<dbReference type="Gene3D" id="2.60.120.10">
    <property type="entry name" value="Jelly Rolls"/>
    <property type="match status" value="1"/>
</dbReference>
<keyword evidence="1" id="KW-0805">Transcription regulation</keyword>
<keyword evidence="2" id="KW-0238">DNA-binding</keyword>
<protein>
    <submittedName>
        <fullName evidence="6">Helix-turn-helix domain-containing protein</fullName>
    </submittedName>
</protein>
<dbReference type="InterPro" id="IPR013096">
    <property type="entry name" value="Cupin_2"/>
</dbReference>
<gene>
    <name evidence="5" type="ORF">OBO34_00475</name>
    <name evidence="6" type="ORF">OBO34_13570</name>
</gene>
<feature type="domain" description="HTH araC/xylS-type" evidence="4">
    <location>
        <begin position="183"/>
        <end position="281"/>
    </location>
</feature>
<dbReference type="InterPro" id="IPR011051">
    <property type="entry name" value="RmlC_Cupin_sf"/>
</dbReference>
<dbReference type="SUPFAM" id="SSF51182">
    <property type="entry name" value="RmlC-like cupins"/>
    <property type="match status" value="1"/>
</dbReference>
<dbReference type="EMBL" id="JAOSHN010000001">
    <property type="protein sequence ID" value="MCU7376825.1"/>
    <property type="molecule type" value="Genomic_DNA"/>
</dbReference>
<evidence type="ECO:0000256" key="1">
    <source>
        <dbReference type="ARBA" id="ARBA00023015"/>
    </source>
</evidence>
<dbReference type="SUPFAM" id="SSF46689">
    <property type="entry name" value="Homeodomain-like"/>
    <property type="match status" value="1"/>
</dbReference>
<sequence>MLLKQSTKCNQQTPLHMELLNINEHPWHMHDDKTMEIIYVLQGSLRCSLSIYSSILQAGDIAVVNTETLHHYNSSDDNIVLICHLYLNHFSSLMPEIENTLIICNSASAAEFDKHYELLKNAFAKTAAHYFNIKPPAQDELMDSCINFLSTLYNHFNYLAHDGASIRNENTMKKRPLQAERIKRVMHYIYENIAGNIRLEDIAAKEYISKYYLSHLISDFLSMPLRDYLGMVRAICAQDYLYATDMTLGEIAAAVGFSSTEIFRKAYLKNTGFTPTEDRKRACGHTLNDIPLSDSDVLTYMDISDIAPFMHLKNVGNASVNSLENKSYHTEAVSISFCETASRAVNASWDTVLIEDPRQLLSFHTLGALSMLRDHHCFSKICVPKDSLLSFYSAFGSWDMIGTVLKVIKEDGFSLLIHGSDGNEFESLTAFSRQFAGPEIVFSPESMPSPGNFSNPACPISITADHLQNTVSYPTLYQNKLNVPFMFDSNNLKTSAFYAYTFLNRMLPEFLYADDGCYVTRAENKAAILLYNNRSAGEDGNGIQKYMFNLKHLEKKYLYKSFIIDDTYESASAIFQNLALGKPADLKLQRQLNIAAEPAMEVDVIESLLEYNLFLSSIPKTIRLIEIE</sequence>